<dbReference type="GO" id="GO:0055085">
    <property type="term" value="P:transmembrane transport"/>
    <property type="evidence" value="ECO:0007669"/>
    <property type="project" value="InterPro"/>
</dbReference>
<evidence type="ECO:0000313" key="4">
    <source>
        <dbReference type="Proteomes" id="UP000182409"/>
    </source>
</evidence>
<dbReference type="InterPro" id="IPR007251">
    <property type="entry name" value="Iron_permease_Fet4"/>
</dbReference>
<feature type="transmembrane region" description="Helical" evidence="2">
    <location>
        <begin position="59"/>
        <end position="78"/>
    </location>
</feature>
<keyword evidence="2" id="KW-0472">Membrane</keyword>
<organism evidence="3 4">
    <name type="scientific">Terriglobus roseus</name>
    <dbReference type="NCBI Taxonomy" id="392734"/>
    <lineage>
        <taxon>Bacteria</taxon>
        <taxon>Pseudomonadati</taxon>
        <taxon>Acidobacteriota</taxon>
        <taxon>Terriglobia</taxon>
        <taxon>Terriglobales</taxon>
        <taxon>Acidobacteriaceae</taxon>
        <taxon>Terriglobus</taxon>
    </lineage>
</organism>
<feature type="coiled-coil region" evidence="1">
    <location>
        <begin position="86"/>
        <end position="113"/>
    </location>
</feature>
<evidence type="ECO:0000256" key="1">
    <source>
        <dbReference type="SAM" id="Coils"/>
    </source>
</evidence>
<sequence length="147" mass="16524">MPTEDVPVEVRMRTTNDWFGRFAASSSGWLGSKWAFCAAVLLIVVWAATGPLFHYSQSWQLVINTGTTIVTFLMVFLIQNTQNRDARAINLKLDELIRSSKRARNQMIDIENLSDLELDALHAGYEAVRAECDEPQKPAAEVTQLPL</sequence>
<evidence type="ECO:0000256" key="2">
    <source>
        <dbReference type="SAM" id="Phobius"/>
    </source>
</evidence>
<dbReference type="Pfam" id="PF04120">
    <property type="entry name" value="Iron_permease"/>
    <property type="match status" value="1"/>
</dbReference>
<dbReference type="AlphaFoldDB" id="A0A1H4T989"/>
<evidence type="ECO:0000313" key="3">
    <source>
        <dbReference type="EMBL" id="SEC52714.1"/>
    </source>
</evidence>
<gene>
    <name evidence="3" type="ORF">SAMN05443244_3677</name>
</gene>
<proteinExistence type="predicted"/>
<name>A0A1H4T989_9BACT</name>
<feature type="transmembrane region" description="Helical" evidence="2">
    <location>
        <begin position="34"/>
        <end position="53"/>
    </location>
</feature>
<dbReference type="RefSeq" id="WP_244502151.1">
    <property type="nucleotide sequence ID" value="NZ_FNSD01000001.1"/>
</dbReference>
<keyword evidence="2" id="KW-0812">Transmembrane</keyword>
<dbReference type="Proteomes" id="UP000182409">
    <property type="component" value="Unassembled WGS sequence"/>
</dbReference>
<protein>
    <submittedName>
        <fullName evidence="3">Low affinity Fe/Cu permease</fullName>
    </submittedName>
</protein>
<keyword evidence="2" id="KW-1133">Transmembrane helix</keyword>
<keyword evidence="1" id="KW-0175">Coiled coil</keyword>
<accession>A0A1H4T989</accession>
<dbReference type="EMBL" id="FNSD01000001">
    <property type="protein sequence ID" value="SEC52714.1"/>
    <property type="molecule type" value="Genomic_DNA"/>
</dbReference>
<reference evidence="3 4" key="1">
    <citation type="submission" date="2016-10" db="EMBL/GenBank/DDBJ databases">
        <authorList>
            <person name="de Groot N.N."/>
        </authorList>
    </citation>
    <scope>NUCLEOTIDE SEQUENCE [LARGE SCALE GENOMIC DNA]</scope>
    <source>
        <strain evidence="3 4">AB35.6</strain>
    </source>
</reference>